<evidence type="ECO:0000313" key="4">
    <source>
        <dbReference type="Proteomes" id="UP001642464"/>
    </source>
</evidence>
<feature type="transmembrane region" description="Helical" evidence="1">
    <location>
        <begin position="12"/>
        <end position="30"/>
    </location>
</feature>
<evidence type="ECO:0000256" key="1">
    <source>
        <dbReference type="SAM" id="Phobius"/>
    </source>
</evidence>
<reference evidence="3 4" key="1">
    <citation type="submission" date="2024-02" db="EMBL/GenBank/DDBJ databases">
        <authorList>
            <person name="Chen Y."/>
            <person name="Shah S."/>
            <person name="Dougan E. K."/>
            <person name="Thang M."/>
            <person name="Chan C."/>
        </authorList>
    </citation>
    <scope>NUCLEOTIDE SEQUENCE [LARGE SCALE GENOMIC DNA]</scope>
</reference>
<proteinExistence type="predicted"/>
<evidence type="ECO:0000313" key="3">
    <source>
        <dbReference type="EMBL" id="CAK9022114.1"/>
    </source>
</evidence>
<dbReference type="Proteomes" id="UP001642464">
    <property type="component" value="Unassembled WGS sequence"/>
</dbReference>
<sequence length="212" mass="24142">MLCWDLAMNPLYRVPLVLFFYSAFGLGLLIRKILTFASPSAPVSWRMWHNAAQCAFFFGRCIICQPLLVLASSPSSSELQALQVEAFSSVIGLGMTNLSMVFMQQMQTVDTLLFCFINGVVFILWIIFVLQMPLTDALHTAYVGSIVITLVCVRQQRDLEELERKSFDHQLLNTRGLLLRGAEQVRRQSTEVEFGFQMTLLERARCVEDLNF</sequence>
<accession>A0ABP0K6B7</accession>
<evidence type="ECO:0000313" key="2">
    <source>
        <dbReference type="EMBL" id="CAK9021888.1"/>
    </source>
</evidence>
<feature type="transmembrane region" description="Helical" evidence="1">
    <location>
        <begin position="112"/>
        <end position="131"/>
    </location>
</feature>
<protein>
    <recommendedName>
        <fullName evidence="5">Transmembrane protein</fullName>
    </recommendedName>
</protein>
<name>A0ABP0K6B7_9DINO</name>
<organism evidence="3 4">
    <name type="scientific">Durusdinium trenchii</name>
    <dbReference type="NCBI Taxonomy" id="1381693"/>
    <lineage>
        <taxon>Eukaryota</taxon>
        <taxon>Sar</taxon>
        <taxon>Alveolata</taxon>
        <taxon>Dinophyceae</taxon>
        <taxon>Suessiales</taxon>
        <taxon>Symbiodiniaceae</taxon>
        <taxon>Durusdinium</taxon>
    </lineage>
</organism>
<dbReference type="EMBL" id="CAXAMM010010014">
    <property type="protein sequence ID" value="CAK9022114.1"/>
    <property type="molecule type" value="Genomic_DNA"/>
</dbReference>
<keyword evidence="1" id="KW-0472">Membrane</keyword>
<evidence type="ECO:0008006" key="5">
    <source>
        <dbReference type="Google" id="ProtNLM"/>
    </source>
</evidence>
<keyword evidence="1" id="KW-0812">Transmembrane</keyword>
<keyword evidence="4" id="KW-1185">Reference proteome</keyword>
<dbReference type="EMBL" id="CAXAMM010009990">
    <property type="protein sequence ID" value="CAK9021888.1"/>
    <property type="molecule type" value="Genomic_DNA"/>
</dbReference>
<gene>
    <name evidence="2" type="ORF">SCF082_LOCUS15541</name>
    <name evidence="3" type="ORF">SCF082_LOCUS15654</name>
</gene>
<comment type="caution">
    <text evidence="3">The sequence shown here is derived from an EMBL/GenBank/DDBJ whole genome shotgun (WGS) entry which is preliminary data.</text>
</comment>
<keyword evidence="1" id="KW-1133">Transmembrane helix</keyword>